<dbReference type="SUPFAM" id="SSF53098">
    <property type="entry name" value="Ribonuclease H-like"/>
    <property type="match status" value="1"/>
</dbReference>
<evidence type="ECO:0000313" key="3">
    <source>
        <dbReference type="RefSeq" id="XP_026681544.1"/>
    </source>
</evidence>
<accession>A0A3Q0IZB7</accession>
<evidence type="ECO:0000259" key="1">
    <source>
        <dbReference type="PROSITE" id="PS50994"/>
    </source>
</evidence>
<feature type="non-terminal residue" evidence="3">
    <location>
        <position position="246"/>
    </location>
</feature>
<protein>
    <submittedName>
        <fullName evidence="3">KRAB-A domain-containing protein 2-like</fullName>
    </submittedName>
</protein>
<dbReference type="InterPro" id="IPR012337">
    <property type="entry name" value="RNaseH-like_sf"/>
</dbReference>
<dbReference type="PROSITE" id="PS50994">
    <property type="entry name" value="INTEGRASE"/>
    <property type="match status" value="1"/>
</dbReference>
<dbReference type="STRING" id="121845.A0A3Q0IZB7"/>
<evidence type="ECO:0000313" key="2">
    <source>
        <dbReference type="Proteomes" id="UP000079169"/>
    </source>
</evidence>
<dbReference type="AlphaFoldDB" id="A0A3Q0IZB7"/>
<proteinExistence type="predicted"/>
<dbReference type="RefSeq" id="XP_026681544.1">
    <property type="nucleotide sequence ID" value="XM_026825743.1"/>
</dbReference>
<dbReference type="GO" id="GO:0003676">
    <property type="term" value="F:nucleic acid binding"/>
    <property type="evidence" value="ECO:0007669"/>
    <property type="project" value="InterPro"/>
</dbReference>
<dbReference type="Gene3D" id="3.30.420.10">
    <property type="entry name" value="Ribonuclease H-like superfamily/Ribonuclease H"/>
    <property type="match status" value="1"/>
</dbReference>
<gene>
    <name evidence="3" type="primary">LOC113468659</name>
</gene>
<dbReference type="InterPro" id="IPR036397">
    <property type="entry name" value="RNaseH_sf"/>
</dbReference>
<dbReference type="PANTHER" id="PTHR37984">
    <property type="entry name" value="PROTEIN CBG26694"/>
    <property type="match status" value="1"/>
</dbReference>
<feature type="domain" description="Integrase catalytic" evidence="1">
    <location>
        <begin position="143"/>
        <end position="246"/>
    </location>
</feature>
<keyword evidence="2" id="KW-1185">Reference proteome</keyword>
<dbReference type="GeneID" id="113468659"/>
<dbReference type="GO" id="GO:0015074">
    <property type="term" value="P:DNA integration"/>
    <property type="evidence" value="ECO:0007669"/>
    <property type="project" value="InterPro"/>
</dbReference>
<sequence length="246" mass="28416">MEERFNSKVLEVMAKKKQNTVFLTKDKYQSLIQKVNESKSKIVGKTPLEHNLLKKFDVLKVGDTEKLICPLDEGNQSVRFYAHFEELFGLVQEAHTSIGHGGRTRMLKELQKKYKNITIQIIMIYLNLCEICQKKSQVPKKGLVVKPLLSKEMNSRCQIDLIDMQAQADSDFKFIFVYQDHLTKFVQLRPLKSKRAEEVAHVLLDIFCAFGAPSILQSDNGREFCNRVIEELCSKWKDLKIVHGKP</sequence>
<organism evidence="2 3">
    <name type="scientific">Diaphorina citri</name>
    <name type="common">Asian citrus psyllid</name>
    <dbReference type="NCBI Taxonomy" id="121845"/>
    <lineage>
        <taxon>Eukaryota</taxon>
        <taxon>Metazoa</taxon>
        <taxon>Ecdysozoa</taxon>
        <taxon>Arthropoda</taxon>
        <taxon>Hexapoda</taxon>
        <taxon>Insecta</taxon>
        <taxon>Pterygota</taxon>
        <taxon>Neoptera</taxon>
        <taxon>Paraneoptera</taxon>
        <taxon>Hemiptera</taxon>
        <taxon>Sternorrhyncha</taxon>
        <taxon>Psylloidea</taxon>
        <taxon>Psyllidae</taxon>
        <taxon>Diaphorininae</taxon>
        <taxon>Diaphorina</taxon>
    </lineage>
</organism>
<dbReference type="Proteomes" id="UP000079169">
    <property type="component" value="Unplaced"/>
</dbReference>
<dbReference type="KEGG" id="dci:113468659"/>
<reference evidence="3" key="1">
    <citation type="submission" date="2025-08" db="UniProtKB">
        <authorList>
            <consortium name="RefSeq"/>
        </authorList>
    </citation>
    <scope>IDENTIFICATION</scope>
</reference>
<dbReference type="InterPro" id="IPR001584">
    <property type="entry name" value="Integrase_cat-core"/>
</dbReference>
<dbReference type="PaxDb" id="121845-A0A3Q0IZB7"/>
<name>A0A3Q0IZB7_DIACI</name>
<dbReference type="Pfam" id="PF00665">
    <property type="entry name" value="rve"/>
    <property type="match status" value="1"/>
</dbReference>
<dbReference type="PANTHER" id="PTHR37984:SF5">
    <property type="entry name" value="PROTEIN NYNRIN-LIKE"/>
    <property type="match status" value="1"/>
</dbReference>
<dbReference type="InterPro" id="IPR050951">
    <property type="entry name" value="Retrovirus_Pol_polyprotein"/>
</dbReference>